<dbReference type="OrthoDB" id="168404at2759"/>
<evidence type="ECO:0000259" key="9">
    <source>
        <dbReference type="Pfam" id="PF12371"/>
    </source>
</evidence>
<evidence type="ECO:0000256" key="7">
    <source>
        <dbReference type="SAM" id="MobiDB-lite"/>
    </source>
</evidence>
<sequence length="1313" mass="143026">MMQGSTAGGAAWLRCSSRGSSWRWPVRLQLILVWSCVLVCLPLFMPWAGKACSASCLDGGSAPVVCDGCSSYGGVGSLVHGWGSSPGCPKIGDVCAGSGSFCFLSTLRGFLDEEDGRQKLSLEASQSSAQPGNVLAYEMSNGGVVSCASVDASSGIHDQLRSEGKDIDGDGIASCKAQLVPDVWIRASSGLTVELDDHAEDIDVGLNNGSSSPHVEINPTMLDWGNSNLYSPSLAFLTVTNMHDDSVLQVYEPFSTDLQFYAYSFENLSLAPGESASISFIFLPRWLGLSSAQLVLQTSFGGFIIHAKGTAVESPYKIEPLVGLDISLGERLNRNLSLYNPFDDMLYVEEVTTWISSSGNSNHSALVICSVDEFQQSSEEFDSSLNDKESSAVKPDELGLSWVDVRPHKQWEMLPHNTETIIGMKLRPHLEGIFFGVICMKLRDSKQEKTDTVIIPLELEVHGRETCIELTGAVSVFFEPLVPCDGKGSIFSLSLRNEASYLLRVVKISEDTESDKLFHLKYMEGLILFPGAVTWIGLISYTPPTDSQDIASEIPGINLNCKLLILTNDSASPLIRIPCLDLVHACFQHPPGSGIVVSDGSYIGLISQQEREKLTNTRTGSLGSIIGESLPTKMKLLEAVKADELILRNWRSQGTTAGISVLEDHELLFPVVQIGSHFSKWISVHNPSQKPVVMQLVLHSGEIIDQCKSSDDLSELTLSSRFTDIGSMKTKVGFSISDSAITEAFVHPNGSALFGPVVFHPSNRCMWMSSALIRNNLSGVEWLSLRAFGGSHSLVLLEGPEPVWNLEFNHDWPMNHNISSADMSLHKETATPSCHHRFSKEIHAKNTGELPLEVMKLKVSGTDCGLDGFMINTCKGFALAPGESMRLLISYQPDFSAAVVHRDLELAMAAGIFVVPMKASLPVYMLNLCRKSFFLAVHWEVSVLIFAAVAIFLLVLIRIVPQSFLLGIGDYNDEVENTMNTKSNVGKPSHIHQSTKVSSSIRKDKKPEVVCGNRYPICQNGLQDSAKGMQVKQDFDRQKKTTFSSPTSTRKPAEFLDSDMSETPQSGNLTIRIVKEKGRRRKRKTTGAGLAAKFEVSSSQSGNSTPSSPLTPNATTPKHGWPLSLDSTGDPFSGVSEEQKHQKKHDVDVPMEARVPEAKKHGDNTWLLSAQEQPPLTGKSTGRSTLLPSATFPSPSWRAPGLAARSFLAATSPIAPHARAPGSKLNKDKAVQGKQNDVLGKEFTYDIWGNHFSDQLLGKPKEFRSKVLDASEGDSQSFFARDPQSLMMMSSAQSASPGHKLPSYDVTCLHQMN</sequence>
<feature type="region of interest" description="Disordered" evidence="7">
    <location>
        <begin position="1028"/>
        <end position="1184"/>
    </location>
</feature>
<feature type="domain" description="DUF7579" evidence="10">
    <location>
        <begin position="473"/>
        <end position="589"/>
    </location>
</feature>
<organism evidence="12 13">
    <name type="scientific">Phoenix dactylifera</name>
    <name type="common">Date palm</name>
    <dbReference type="NCBI Taxonomy" id="42345"/>
    <lineage>
        <taxon>Eukaryota</taxon>
        <taxon>Viridiplantae</taxon>
        <taxon>Streptophyta</taxon>
        <taxon>Embryophyta</taxon>
        <taxon>Tracheophyta</taxon>
        <taxon>Spermatophyta</taxon>
        <taxon>Magnoliopsida</taxon>
        <taxon>Liliopsida</taxon>
        <taxon>Arecaceae</taxon>
        <taxon>Coryphoideae</taxon>
        <taxon>Phoeniceae</taxon>
        <taxon>Phoenix</taxon>
    </lineage>
</organism>
<evidence type="ECO:0000313" key="13">
    <source>
        <dbReference type="RefSeq" id="XP_017699259.2"/>
    </source>
</evidence>
<feature type="compositionally biased region" description="Polar residues" evidence="7">
    <location>
        <begin position="1166"/>
        <end position="1184"/>
    </location>
</feature>
<feature type="transmembrane region" description="Helical" evidence="8">
    <location>
        <begin position="933"/>
        <end position="957"/>
    </location>
</feature>
<evidence type="ECO:0000256" key="4">
    <source>
        <dbReference type="ARBA" id="ARBA00022729"/>
    </source>
</evidence>
<feature type="compositionally biased region" description="Basic and acidic residues" evidence="7">
    <location>
        <begin position="1137"/>
        <end position="1148"/>
    </location>
</feature>
<keyword evidence="5 8" id="KW-1133">Transmembrane helix</keyword>
<evidence type="ECO:0000256" key="6">
    <source>
        <dbReference type="ARBA" id="ARBA00023136"/>
    </source>
</evidence>
<reference evidence="12" key="1">
    <citation type="journal article" date="2019" name="Nat. Commun.">
        <title>Genome-wide association mapping of date palm fruit traits.</title>
        <authorList>
            <person name="Hazzouri K.M."/>
            <person name="Gros-Balthazard M."/>
            <person name="Flowers J.M."/>
            <person name="Copetti D."/>
            <person name="Lemansour A."/>
            <person name="Lebrun M."/>
            <person name="Masmoudi K."/>
            <person name="Ferrand S."/>
            <person name="Dhar M.I."/>
            <person name="Fresquez Z.A."/>
            <person name="Rosas U."/>
            <person name="Zhang J."/>
            <person name="Talag J."/>
            <person name="Lee S."/>
            <person name="Kudrna D."/>
            <person name="Powell R.F."/>
            <person name="Leitch I.J."/>
            <person name="Krueger R.R."/>
            <person name="Wing R.A."/>
            <person name="Amiri K.M.A."/>
            <person name="Purugganan M.D."/>
        </authorList>
    </citation>
    <scope>NUCLEOTIDE SEQUENCE [LARGE SCALE GENOMIC DNA]</scope>
    <source>
        <strain evidence="12">cv. Khalas</strain>
    </source>
</reference>
<dbReference type="Pfam" id="PF24474">
    <property type="entry name" value="DUF7579"/>
    <property type="match status" value="1"/>
</dbReference>
<keyword evidence="4" id="KW-0732">Signal</keyword>
<name>A0A8B7MUN6_PHODC</name>
<dbReference type="Pfam" id="PF12371">
    <property type="entry name" value="TMEM131_like_N"/>
    <property type="match status" value="1"/>
</dbReference>
<feature type="domain" description="Transmembrane protein 131-like N-terminal" evidence="9">
    <location>
        <begin position="215"/>
        <end position="298"/>
    </location>
</feature>
<dbReference type="InterPro" id="IPR022113">
    <property type="entry name" value="TMEM131L_N"/>
</dbReference>
<evidence type="ECO:0000313" key="12">
    <source>
        <dbReference type="Proteomes" id="UP000228380"/>
    </source>
</evidence>
<protein>
    <submittedName>
        <fullName evidence="13">Uncharacterized protein LOC103710984</fullName>
    </submittedName>
</protein>
<comment type="subcellular location">
    <subcellularLocation>
        <location evidence="1">Membrane</location>
        <topology evidence="1">Single-pass type I membrane protein</topology>
    </subcellularLocation>
</comment>
<proteinExistence type="inferred from homology"/>
<reference evidence="13" key="2">
    <citation type="submission" date="2025-08" db="UniProtKB">
        <authorList>
            <consortium name="RefSeq"/>
        </authorList>
    </citation>
    <scope>IDENTIFICATION</scope>
    <source>
        <tissue evidence="13">Young leaves</tissue>
    </source>
</reference>
<evidence type="ECO:0000256" key="2">
    <source>
        <dbReference type="ARBA" id="ARBA00006682"/>
    </source>
</evidence>
<dbReference type="PANTHER" id="PTHR22050">
    <property type="entry name" value="RW1 PROTEIN HOMOLOG"/>
    <property type="match status" value="1"/>
</dbReference>
<dbReference type="InterPro" id="IPR055437">
    <property type="entry name" value="TMEM131L_Ig_5"/>
</dbReference>
<evidence type="ECO:0000256" key="3">
    <source>
        <dbReference type="ARBA" id="ARBA00022692"/>
    </source>
</evidence>
<dbReference type="GeneID" id="103710984"/>
<feature type="transmembrane region" description="Helical" evidence="8">
    <location>
        <begin position="906"/>
        <end position="926"/>
    </location>
</feature>
<evidence type="ECO:0000259" key="11">
    <source>
        <dbReference type="Pfam" id="PF24501"/>
    </source>
</evidence>
<feature type="compositionally biased region" description="Basic and acidic residues" evidence="7">
    <location>
        <begin position="1154"/>
        <end position="1163"/>
    </location>
</feature>
<keyword evidence="12" id="KW-1185">Reference proteome</keyword>
<dbReference type="InterPro" id="IPR056001">
    <property type="entry name" value="DUF7579"/>
</dbReference>
<feature type="compositionally biased region" description="Low complexity" evidence="7">
    <location>
        <begin position="1097"/>
        <end position="1108"/>
    </location>
</feature>
<evidence type="ECO:0000259" key="10">
    <source>
        <dbReference type="Pfam" id="PF24474"/>
    </source>
</evidence>
<dbReference type="Proteomes" id="UP000228380">
    <property type="component" value="Chromosome 8"/>
</dbReference>
<evidence type="ECO:0000256" key="8">
    <source>
        <dbReference type="SAM" id="Phobius"/>
    </source>
</evidence>
<gene>
    <name evidence="13" type="primary">LOC103710984</name>
</gene>
<dbReference type="Pfam" id="PF24501">
    <property type="entry name" value="Ig_TMEM131L_5"/>
    <property type="match status" value="1"/>
</dbReference>
<keyword evidence="3 8" id="KW-0812">Transmembrane</keyword>
<keyword evidence="6 8" id="KW-0472">Membrane</keyword>
<evidence type="ECO:0000256" key="1">
    <source>
        <dbReference type="ARBA" id="ARBA00004479"/>
    </source>
</evidence>
<feature type="compositionally biased region" description="Polar residues" evidence="7">
    <location>
        <begin position="1041"/>
        <end position="1050"/>
    </location>
</feature>
<accession>A0A8B7MUN6</accession>
<dbReference type="InterPro" id="IPR039877">
    <property type="entry name" value="TMEM131-like"/>
</dbReference>
<dbReference type="KEGG" id="pda:103710984"/>
<dbReference type="GO" id="GO:0016020">
    <property type="term" value="C:membrane"/>
    <property type="evidence" value="ECO:0007669"/>
    <property type="project" value="UniProtKB-SubCell"/>
</dbReference>
<feature type="domain" description="TMEM131L fifth Ig-like" evidence="11">
    <location>
        <begin position="846"/>
        <end position="910"/>
    </location>
</feature>
<dbReference type="PANTHER" id="PTHR22050:SF0">
    <property type="entry name" value="TRANSMEMBRANE PROTEIN 131 HOMOLOG"/>
    <property type="match status" value="1"/>
</dbReference>
<comment type="similarity">
    <text evidence="2">Belongs to the TMEM131 family.</text>
</comment>
<evidence type="ECO:0000256" key="5">
    <source>
        <dbReference type="ARBA" id="ARBA00022989"/>
    </source>
</evidence>
<dbReference type="RefSeq" id="XP_017699259.2">
    <property type="nucleotide sequence ID" value="XM_017843770.3"/>
</dbReference>